<evidence type="ECO:0000256" key="2">
    <source>
        <dbReference type="ARBA" id="ARBA00004613"/>
    </source>
</evidence>
<dbReference type="PANTHER" id="PTHR38340">
    <property type="entry name" value="S-LAYER PROTEIN"/>
    <property type="match status" value="1"/>
</dbReference>
<evidence type="ECO:0000313" key="11">
    <source>
        <dbReference type="Proteomes" id="UP000282002"/>
    </source>
</evidence>
<keyword evidence="5" id="KW-0677">Repeat</keyword>
<dbReference type="KEGG" id="taw:EI545_00915"/>
<dbReference type="InterPro" id="IPR018511">
    <property type="entry name" value="Hemolysin-typ_Ca-bd_CS"/>
</dbReference>
<accession>A0A3S8U1V6</accession>
<keyword evidence="3" id="KW-0964">Secreted</keyword>
<dbReference type="PROSITE" id="PS00330">
    <property type="entry name" value="HEMOLYSIN_CALCIUM"/>
    <property type="match status" value="10"/>
</dbReference>
<dbReference type="GO" id="GO:0090729">
    <property type="term" value="F:toxin activity"/>
    <property type="evidence" value="ECO:0007669"/>
    <property type="project" value="UniProtKB-KW"/>
</dbReference>
<evidence type="ECO:0000256" key="1">
    <source>
        <dbReference type="ARBA" id="ARBA00004370"/>
    </source>
</evidence>
<evidence type="ECO:0000256" key="3">
    <source>
        <dbReference type="ARBA" id="ARBA00022525"/>
    </source>
</evidence>
<dbReference type="InterPro" id="IPR036844">
    <property type="entry name" value="Hint_dom_sf"/>
</dbReference>
<dbReference type="PANTHER" id="PTHR38340:SF1">
    <property type="entry name" value="S-LAYER PROTEIN"/>
    <property type="match status" value="1"/>
</dbReference>
<keyword evidence="4" id="KW-0800">Toxin</keyword>
<sequence>MATINGGTGNDSLTGDTTLPGTFNDLISGGGGNDTLVGLTANDTLNGDDGDDQLFGGTGSDSLYGGLGNDILDGGLGNDRLYGGEGDDYLFAGNFSTGDNDLLDGGSGNDTVDFSGGNSGINVTLSDGNATFNPSGNNPNTDTLVGIEHIVGTNSADSITGDTGANSLSGGGGNDVVNGGAGDDTIAGGTGDDTLSGGTGVDTLTYANSTTAVNADLGANTVTGEGTDSISGFENLTGSAQSDTLTGTSGQNVIQGGGGADTINAGLGNDTIDGGTGDDVITAGPESSASVTDLDFNWTLAGSDETNLAGGVTQDTGGIQVTTSYTSGVGGSTFSVESTGNTTGDERDREVYVASGETFNPDSSAELYRPDQSSGSPSTVLRFDFDAVAGSGFSDEVQNVSFRISDIDASGFRDVVTILAYDANGNLIVPEISETSNSLSVSGGTITASPGVTVNPNEPAGSALITIPGPVAYFTISYGNLLTAAQAIRVSDIKFQAIPADDDSVLGGAGNDTLIGGFGDDLLDGGADNDVLDGGFGNDTLLGGTGNDSLSGGAGDDTLDGGADDDDLFGGRGNDLLLGDSGADSIEGGAGDDNIQAGSDNDSVLGEAGNDTILGEGGDDLIDGGADNDSIDGGDGADVLLGGDGQDNIEGGTGNDTITGGTGNDTVYGGTGNDTFVVGLADVTTVAGGDVDTVTPYEVIYGGGGGVDAVDDYDVIDLSEYGFSRVQIVRDSLDPLNDNYENGFIRILDTSGNEIGRIDFYNIEAIFPCFTPGTLITTDRGDIPVEALVPGDLVLTRDNGLQPLRWVGRRELSLLDLMADPDLQPVRIGLDALDGAGPVRPMLVSPQHRLLLEGARAELLFGEAEVLVAAKHLLGQTGVSRVLPTDGISYIHILFDQHEIVQSDGIWTESFQPAERMLSAMETEVRAEVLALFPALAQVDGQITSARPSLKAHEARVLLAG</sequence>
<dbReference type="PRINTS" id="PR00313">
    <property type="entry name" value="CABNDNGRPT"/>
</dbReference>
<dbReference type="InterPro" id="IPR050557">
    <property type="entry name" value="RTX_toxin/Mannuronan_C5-epim"/>
</dbReference>
<dbReference type="AlphaFoldDB" id="A0A3S8U1V6"/>
<dbReference type="InterPro" id="IPR011049">
    <property type="entry name" value="Serralysin-like_metalloprot_C"/>
</dbReference>
<keyword evidence="6" id="KW-0843">Virulence</keyword>
<dbReference type="OrthoDB" id="6305173at2"/>
<dbReference type="Pfam" id="PF00353">
    <property type="entry name" value="HemolysinCabind"/>
    <property type="match status" value="10"/>
</dbReference>
<dbReference type="Gene3D" id="2.150.10.10">
    <property type="entry name" value="Serralysin-like metalloprotease, C-terminal"/>
    <property type="match status" value="6"/>
</dbReference>
<feature type="compositionally biased region" description="Acidic residues" evidence="8">
    <location>
        <begin position="557"/>
        <end position="566"/>
    </location>
</feature>
<reference evidence="10 11" key="1">
    <citation type="submission" date="2018-12" db="EMBL/GenBank/DDBJ databases">
        <title>Complete genome sequencing of Tabrizicola sp. K13M18.</title>
        <authorList>
            <person name="Bae J.-W."/>
        </authorList>
    </citation>
    <scope>NUCLEOTIDE SEQUENCE [LARGE SCALE GENOMIC DNA]</scope>
    <source>
        <strain evidence="10 11">K13M18</strain>
    </source>
</reference>
<dbReference type="Gene3D" id="2.170.16.10">
    <property type="entry name" value="Hedgehog/Intein (Hint) domain"/>
    <property type="match status" value="1"/>
</dbReference>
<dbReference type="Proteomes" id="UP000282002">
    <property type="component" value="Chromosome"/>
</dbReference>
<dbReference type="SUPFAM" id="SSF51120">
    <property type="entry name" value="beta-Roll"/>
    <property type="match status" value="5"/>
</dbReference>
<evidence type="ECO:0000256" key="6">
    <source>
        <dbReference type="ARBA" id="ARBA00023026"/>
    </source>
</evidence>
<dbReference type="SUPFAM" id="SSF51294">
    <property type="entry name" value="Hedgehog/intein (Hint) domain"/>
    <property type="match status" value="1"/>
</dbReference>
<keyword evidence="7" id="KW-0472">Membrane</keyword>
<evidence type="ECO:0000256" key="8">
    <source>
        <dbReference type="SAM" id="MobiDB-lite"/>
    </source>
</evidence>
<dbReference type="InterPro" id="IPR028992">
    <property type="entry name" value="Hedgehog/Intein_dom"/>
</dbReference>
<dbReference type="GO" id="GO:0005576">
    <property type="term" value="C:extracellular region"/>
    <property type="evidence" value="ECO:0007669"/>
    <property type="project" value="UniProtKB-SubCell"/>
</dbReference>
<dbReference type="Pfam" id="PF13403">
    <property type="entry name" value="Hint_2"/>
    <property type="match status" value="1"/>
</dbReference>
<feature type="domain" description="Hedgehog/Intein (Hint)" evidence="9">
    <location>
        <begin position="768"/>
        <end position="914"/>
    </location>
</feature>
<dbReference type="GO" id="GO:0005509">
    <property type="term" value="F:calcium ion binding"/>
    <property type="evidence" value="ECO:0007669"/>
    <property type="project" value="InterPro"/>
</dbReference>
<dbReference type="InterPro" id="IPR001343">
    <property type="entry name" value="Hemolysn_Ca-bd"/>
</dbReference>
<protein>
    <recommendedName>
        <fullName evidence="9">Hedgehog/Intein (Hint) domain-containing protein</fullName>
    </recommendedName>
</protein>
<organism evidence="10 11">
    <name type="scientific">Tabrizicola piscis</name>
    <dbReference type="NCBI Taxonomy" id="2494374"/>
    <lineage>
        <taxon>Bacteria</taxon>
        <taxon>Pseudomonadati</taxon>
        <taxon>Pseudomonadota</taxon>
        <taxon>Alphaproteobacteria</taxon>
        <taxon>Rhodobacterales</taxon>
        <taxon>Paracoccaceae</taxon>
        <taxon>Tabrizicola</taxon>
    </lineage>
</organism>
<comment type="subcellular location">
    <subcellularLocation>
        <location evidence="1">Membrane</location>
    </subcellularLocation>
    <subcellularLocation>
        <location evidence="2">Secreted</location>
    </subcellularLocation>
</comment>
<keyword evidence="11" id="KW-1185">Reference proteome</keyword>
<proteinExistence type="predicted"/>
<dbReference type="InterPro" id="IPR003995">
    <property type="entry name" value="RTX_toxin_determinant-A"/>
</dbReference>
<evidence type="ECO:0000256" key="4">
    <source>
        <dbReference type="ARBA" id="ARBA00022656"/>
    </source>
</evidence>
<name>A0A3S8U1V6_9RHOB</name>
<evidence type="ECO:0000256" key="7">
    <source>
        <dbReference type="ARBA" id="ARBA00023136"/>
    </source>
</evidence>
<dbReference type="PRINTS" id="PR01488">
    <property type="entry name" value="RTXTOXINA"/>
</dbReference>
<evidence type="ECO:0000313" key="10">
    <source>
        <dbReference type="EMBL" id="AZL57529.1"/>
    </source>
</evidence>
<feature type="region of interest" description="Disordered" evidence="8">
    <location>
        <begin position="580"/>
        <end position="663"/>
    </location>
</feature>
<gene>
    <name evidence="10" type="ORF">EI545_00915</name>
</gene>
<evidence type="ECO:0000256" key="5">
    <source>
        <dbReference type="ARBA" id="ARBA00022737"/>
    </source>
</evidence>
<dbReference type="EMBL" id="CP034328">
    <property type="protein sequence ID" value="AZL57529.1"/>
    <property type="molecule type" value="Genomic_DNA"/>
</dbReference>
<dbReference type="GO" id="GO:0016020">
    <property type="term" value="C:membrane"/>
    <property type="evidence" value="ECO:0007669"/>
    <property type="project" value="UniProtKB-SubCell"/>
</dbReference>
<dbReference type="RefSeq" id="WP_125323717.1">
    <property type="nucleotide sequence ID" value="NZ_CP034328.1"/>
</dbReference>
<feature type="region of interest" description="Disordered" evidence="8">
    <location>
        <begin position="544"/>
        <end position="566"/>
    </location>
</feature>
<evidence type="ECO:0000259" key="9">
    <source>
        <dbReference type="Pfam" id="PF13403"/>
    </source>
</evidence>